<reference evidence="3 4" key="1">
    <citation type="submission" date="2024-10" db="EMBL/GenBank/DDBJ databases">
        <title>The Natural Products Discovery Center: Release of the First 8490 Sequenced Strains for Exploring Actinobacteria Biosynthetic Diversity.</title>
        <authorList>
            <person name="Kalkreuter E."/>
            <person name="Kautsar S.A."/>
            <person name="Yang D."/>
            <person name="Bader C.D."/>
            <person name="Teijaro C.N."/>
            <person name="Fluegel L."/>
            <person name="Davis C.M."/>
            <person name="Simpson J.R."/>
            <person name="Lauterbach L."/>
            <person name="Steele A.D."/>
            <person name="Gui C."/>
            <person name="Meng S."/>
            <person name="Li G."/>
            <person name="Viehrig K."/>
            <person name="Ye F."/>
            <person name="Su P."/>
            <person name="Kiefer A.F."/>
            <person name="Nichols A."/>
            <person name="Cepeda A.J."/>
            <person name="Yan W."/>
            <person name="Fan B."/>
            <person name="Jiang Y."/>
            <person name="Adhikari A."/>
            <person name="Zheng C.-J."/>
            <person name="Schuster L."/>
            <person name="Cowan T.M."/>
            <person name="Smanski M.J."/>
            <person name="Chevrette M.G."/>
            <person name="De Carvalho L.P.S."/>
            <person name="Shen B."/>
        </authorList>
    </citation>
    <scope>NUCLEOTIDE SEQUENCE [LARGE SCALE GENOMIC DNA]</scope>
    <source>
        <strain evidence="3 4">NPDC021253</strain>
    </source>
</reference>
<dbReference type="InterPro" id="IPR056681">
    <property type="entry name" value="DUF7779"/>
</dbReference>
<dbReference type="InterPro" id="IPR011990">
    <property type="entry name" value="TPR-like_helical_dom_sf"/>
</dbReference>
<accession>A0ABW7SIE5</accession>
<comment type="caution">
    <text evidence="3">The sequence shown here is derived from an EMBL/GenBank/DDBJ whole genome shotgun (WGS) entry which is preliminary data.</text>
</comment>
<dbReference type="InterPro" id="IPR002182">
    <property type="entry name" value="NB-ARC"/>
</dbReference>
<sequence length="678" mass="73027">MTINAGRVVRWPHRVGVVPTVADGYRRRRLTTELEQATAGGGAAALTRVLSGLGGVGKTQLAAAHAHHVWSRQRVDLLVWVTAATRQGVVAAYAQGAYGVLGTADEEGEQAATRFLAWLATTDRRWLIVLDDLRAPADLTGLWPPATPAGTVLVTTRRRDAALAGGERRLLDVDVFTPVEATAYLRHKLPHEPVDHLHQLAADLGHLPLALAQATAYLTDRGLDCAAYRARLADRQRALAHLLPEPEALPDEHHATVAATWWLSITAADRLHPRGLARPLLELAAMLDPNGAPVGLFTTSAVTDHLSGLDRGAGAEPVDREAIADALHNLHRLSLVTHGASQLQIHALVQRATRDQLTPGQLDTAARVAADALLQLWPAPERDDPAGSQVLRANTAALYEHPRHALLDLHCHAVLFRAGRSLGDTGQPAAAVAYFTDLHTDCLRVLGPDHPDTLTVLHNIAQWRGEAGDPAGAVEVFARVLTGQLRVLGPDHPDTLTTRNNLAYSHGRSGPAGAVEAFARVLADRLRVMGPDHPDTLSTRNNLAFWRGAAGDPAGAVESLRQVLADRSRVLGPDHRHTLSTRSNLAFWRGAAGDPAGAVESLRQVLADYLRVLGPDHPHTLTTRRNLAFWRSEAGDRAGAVEATEHVLADQLRVLGPGHPDTLASRRNLARWRDNDEG</sequence>
<gene>
    <name evidence="3" type="primary">fxsT</name>
    <name evidence="3" type="ORF">ACH4OY_12390</name>
</gene>
<dbReference type="Gene3D" id="1.25.40.10">
    <property type="entry name" value="Tetratricopeptide repeat domain"/>
    <property type="match status" value="2"/>
</dbReference>
<protein>
    <submittedName>
        <fullName evidence="3">FxSxx-COOH system tetratricopeptide repeat protein</fullName>
    </submittedName>
</protein>
<dbReference type="PANTHER" id="PTHR46082">
    <property type="entry name" value="ATP/GTP-BINDING PROTEIN-RELATED"/>
    <property type="match status" value="1"/>
</dbReference>
<name>A0ABW7SIE5_9ACTN</name>
<evidence type="ECO:0000259" key="2">
    <source>
        <dbReference type="Pfam" id="PF25000"/>
    </source>
</evidence>
<dbReference type="RefSeq" id="WP_396678938.1">
    <property type="nucleotide sequence ID" value="NZ_JBIRPU010000006.1"/>
</dbReference>
<dbReference type="Pfam" id="PF25000">
    <property type="entry name" value="DUF7779"/>
    <property type="match status" value="1"/>
</dbReference>
<dbReference type="EMBL" id="JBIRPU010000006">
    <property type="protein sequence ID" value="MFI0793476.1"/>
    <property type="molecule type" value="Genomic_DNA"/>
</dbReference>
<dbReference type="SUPFAM" id="SSF48452">
    <property type="entry name" value="TPR-like"/>
    <property type="match status" value="2"/>
</dbReference>
<dbReference type="Pfam" id="PF00931">
    <property type="entry name" value="NB-ARC"/>
    <property type="match status" value="1"/>
</dbReference>
<dbReference type="SUPFAM" id="SSF52540">
    <property type="entry name" value="P-loop containing nucleoside triphosphate hydrolases"/>
    <property type="match status" value="1"/>
</dbReference>
<dbReference type="Pfam" id="PF13424">
    <property type="entry name" value="TPR_12"/>
    <property type="match status" value="2"/>
</dbReference>
<proteinExistence type="predicted"/>
<dbReference type="InterPro" id="IPR053137">
    <property type="entry name" value="NLR-like"/>
</dbReference>
<evidence type="ECO:0000259" key="1">
    <source>
        <dbReference type="Pfam" id="PF00931"/>
    </source>
</evidence>
<feature type="domain" description="DUF7779" evidence="2">
    <location>
        <begin position="270"/>
        <end position="361"/>
    </location>
</feature>
<evidence type="ECO:0000313" key="3">
    <source>
        <dbReference type="EMBL" id="MFI0793476.1"/>
    </source>
</evidence>
<dbReference type="InterPro" id="IPR027417">
    <property type="entry name" value="P-loop_NTPase"/>
</dbReference>
<keyword evidence="4" id="KW-1185">Reference proteome</keyword>
<feature type="domain" description="NB-ARC" evidence="1">
    <location>
        <begin position="50"/>
        <end position="181"/>
    </location>
</feature>
<dbReference type="PRINTS" id="PR00364">
    <property type="entry name" value="DISEASERSIST"/>
</dbReference>
<organism evidence="3 4">
    <name type="scientific">Micromonospora rubida</name>
    <dbReference type="NCBI Taxonomy" id="2697657"/>
    <lineage>
        <taxon>Bacteria</taxon>
        <taxon>Bacillati</taxon>
        <taxon>Actinomycetota</taxon>
        <taxon>Actinomycetes</taxon>
        <taxon>Micromonosporales</taxon>
        <taxon>Micromonosporaceae</taxon>
        <taxon>Micromonospora</taxon>
    </lineage>
</organism>
<dbReference type="Gene3D" id="3.40.50.300">
    <property type="entry name" value="P-loop containing nucleotide triphosphate hydrolases"/>
    <property type="match status" value="1"/>
</dbReference>
<dbReference type="PANTHER" id="PTHR46082:SF6">
    <property type="entry name" value="AAA+ ATPASE DOMAIN-CONTAINING PROTEIN-RELATED"/>
    <property type="match status" value="1"/>
</dbReference>
<evidence type="ECO:0000313" key="4">
    <source>
        <dbReference type="Proteomes" id="UP001611075"/>
    </source>
</evidence>
<dbReference type="Pfam" id="PF13374">
    <property type="entry name" value="TPR_10"/>
    <property type="match status" value="2"/>
</dbReference>
<dbReference type="NCBIfam" id="NF040586">
    <property type="entry name" value="FxSxx_TPR"/>
    <property type="match status" value="1"/>
</dbReference>
<dbReference type="Proteomes" id="UP001611075">
    <property type="component" value="Unassembled WGS sequence"/>
</dbReference>